<proteinExistence type="predicted"/>
<feature type="compositionally biased region" description="Low complexity" evidence="1">
    <location>
        <begin position="93"/>
        <end position="110"/>
    </location>
</feature>
<protein>
    <submittedName>
        <fullName evidence="2">Uncharacterized protein</fullName>
    </submittedName>
</protein>
<feature type="compositionally biased region" description="Basic and acidic residues" evidence="1">
    <location>
        <begin position="224"/>
        <end position="251"/>
    </location>
</feature>
<keyword evidence="3" id="KW-1185">Reference proteome</keyword>
<organism evidence="2 3">
    <name type="scientific">Haloechinothrix salitolerans</name>
    <dbReference type="NCBI Taxonomy" id="926830"/>
    <lineage>
        <taxon>Bacteria</taxon>
        <taxon>Bacillati</taxon>
        <taxon>Actinomycetota</taxon>
        <taxon>Actinomycetes</taxon>
        <taxon>Pseudonocardiales</taxon>
        <taxon>Pseudonocardiaceae</taxon>
        <taxon>Haloechinothrix</taxon>
    </lineage>
</organism>
<dbReference type="RefSeq" id="WP_345398150.1">
    <property type="nucleotide sequence ID" value="NZ_BAABLA010000028.1"/>
</dbReference>
<reference evidence="3" key="1">
    <citation type="journal article" date="2019" name="Int. J. Syst. Evol. Microbiol.">
        <title>The Global Catalogue of Microorganisms (GCM) 10K type strain sequencing project: providing services to taxonomists for standard genome sequencing and annotation.</title>
        <authorList>
            <consortium name="The Broad Institute Genomics Platform"/>
            <consortium name="The Broad Institute Genome Sequencing Center for Infectious Disease"/>
            <person name="Wu L."/>
            <person name="Ma J."/>
        </authorList>
    </citation>
    <scope>NUCLEOTIDE SEQUENCE [LARGE SCALE GENOMIC DNA]</scope>
    <source>
        <strain evidence="3">KCTC 32255</strain>
    </source>
</reference>
<feature type="compositionally biased region" description="Basic and acidic residues" evidence="1">
    <location>
        <begin position="69"/>
        <end position="92"/>
    </location>
</feature>
<feature type="region of interest" description="Disordered" evidence="1">
    <location>
        <begin position="171"/>
        <end position="281"/>
    </location>
</feature>
<comment type="caution">
    <text evidence="2">The sequence shown here is derived from an EMBL/GenBank/DDBJ whole genome shotgun (WGS) entry which is preliminary data.</text>
</comment>
<evidence type="ECO:0000256" key="1">
    <source>
        <dbReference type="SAM" id="MobiDB-lite"/>
    </source>
</evidence>
<accession>A0ABW2C133</accession>
<gene>
    <name evidence="2" type="ORF">ACFQGD_13970</name>
</gene>
<feature type="compositionally biased region" description="Low complexity" evidence="1">
    <location>
        <begin position="252"/>
        <end position="261"/>
    </location>
</feature>
<dbReference type="Proteomes" id="UP001596337">
    <property type="component" value="Unassembled WGS sequence"/>
</dbReference>
<evidence type="ECO:0000313" key="2">
    <source>
        <dbReference type="EMBL" id="MFC6868247.1"/>
    </source>
</evidence>
<name>A0ABW2C133_9PSEU</name>
<evidence type="ECO:0000313" key="3">
    <source>
        <dbReference type="Proteomes" id="UP001596337"/>
    </source>
</evidence>
<sequence>MNWFFLLVIALACAPVLGCLWWVLNSKISDRRRTRIAERMSQTYYHEAVKVPGREPERRSRRSPGGEPTGERTAARDTGERASVRQTGERQAIRGSRGRAAAASGEHAAGWRPDDASDPGPWPVAEPDAVDAEPVCCMPRQVAHHDGPCDCWEDTTVFELRDGMPAVPVVPRAPQRASEWRPPQRPPSPQDGRSSARPQRPPAQRPPAQRPPAQRPPAQRPPAQRREWYPDERREARPAQRAEQRVPDRTAARQQPPAQRPAEARNRHAADVPSYGKHHLS</sequence>
<dbReference type="EMBL" id="JBHSXX010000001">
    <property type="protein sequence ID" value="MFC6868247.1"/>
    <property type="molecule type" value="Genomic_DNA"/>
</dbReference>
<feature type="compositionally biased region" description="Basic and acidic residues" evidence="1">
    <location>
        <begin position="47"/>
        <end position="58"/>
    </location>
</feature>
<feature type="compositionally biased region" description="Pro residues" evidence="1">
    <location>
        <begin position="199"/>
        <end position="220"/>
    </location>
</feature>
<feature type="region of interest" description="Disordered" evidence="1">
    <location>
        <begin position="47"/>
        <end position="127"/>
    </location>
</feature>